<keyword evidence="2" id="KW-1185">Reference proteome</keyword>
<dbReference type="PANTHER" id="PTHR34458">
    <property type="entry name" value="POLLEN OLE E 1 ALLERGEN AND EXTENSIN FAMILY PROTEIN-RELATED"/>
    <property type="match status" value="1"/>
</dbReference>
<accession>A0A1E5WCI1</accession>
<dbReference type="AlphaFoldDB" id="A0A1E5WCI1"/>
<gene>
    <name evidence="1" type="ORF">BAE44_0003905</name>
</gene>
<reference evidence="1 2" key="1">
    <citation type="submission" date="2016-09" db="EMBL/GenBank/DDBJ databases">
        <title>The draft genome of Dichanthelium oligosanthes: A C3 panicoid grass species.</title>
        <authorList>
            <person name="Studer A.J."/>
            <person name="Schnable J.C."/>
            <person name="Brutnell T.P."/>
        </authorList>
    </citation>
    <scope>NUCLEOTIDE SEQUENCE [LARGE SCALE GENOMIC DNA]</scope>
    <source>
        <strain evidence="2">cv. Kellogg 1175</strain>
        <tissue evidence="1">Leaf</tissue>
    </source>
</reference>
<comment type="caution">
    <text evidence="1">The sequence shown here is derived from an EMBL/GenBank/DDBJ whole genome shotgun (WGS) entry which is preliminary data.</text>
</comment>
<organism evidence="1 2">
    <name type="scientific">Dichanthelium oligosanthes</name>
    <dbReference type="NCBI Taxonomy" id="888268"/>
    <lineage>
        <taxon>Eukaryota</taxon>
        <taxon>Viridiplantae</taxon>
        <taxon>Streptophyta</taxon>
        <taxon>Embryophyta</taxon>
        <taxon>Tracheophyta</taxon>
        <taxon>Spermatophyta</taxon>
        <taxon>Magnoliopsida</taxon>
        <taxon>Liliopsida</taxon>
        <taxon>Poales</taxon>
        <taxon>Poaceae</taxon>
        <taxon>PACMAD clade</taxon>
        <taxon>Panicoideae</taxon>
        <taxon>Panicodae</taxon>
        <taxon>Paniceae</taxon>
        <taxon>Dichantheliinae</taxon>
        <taxon>Dichanthelium</taxon>
    </lineage>
</organism>
<dbReference type="PANTHER" id="PTHR34458:SF5">
    <property type="entry name" value="POLLEN OLE E 1 ALLERGEN AND EXTENSIN FAMILY PROTEIN"/>
    <property type="match status" value="1"/>
</dbReference>
<dbReference type="EMBL" id="LWDX02013340">
    <property type="protein sequence ID" value="OEL35075.1"/>
    <property type="molecule type" value="Genomic_DNA"/>
</dbReference>
<dbReference type="OrthoDB" id="905355at2759"/>
<dbReference type="Proteomes" id="UP000095767">
    <property type="component" value="Unassembled WGS sequence"/>
</dbReference>
<evidence type="ECO:0000313" key="1">
    <source>
        <dbReference type="EMBL" id="OEL35075.1"/>
    </source>
</evidence>
<proteinExistence type="predicted"/>
<sequence>MIISGVVPCAVGVNIDTTTVPAFPVSTILPGSAPDVVTSLMGNQCNAVVTTPLAACNPFLAGTTGTLTAPMQVWGRGGIDYSGLTDSMLAEPFSSFKL</sequence>
<name>A0A1E5WCI1_9POAL</name>
<evidence type="ECO:0000313" key="2">
    <source>
        <dbReference type="Proteomes" id="UP000095767"/>
    </source>
</evidence>
<dbReference type="InterPro" id="IPR040404">
    <property type="entry name" value="Phylloplanin-like"/>
</dbReference>
<protein>
    <submittedName>
        <fullName evidence="1">Uncharacterized protein</fullName>
    </submittedName>
</protein>